<dbReference type="InterPro" id="IPR001466">
    <property type="entry name" value="Beta-lactam-related"/>
</dbReference>
<evidence type="ECO:0000259" key="2">
    <source>
        <dbReference type="Pfam" id="PF00144"/>
    </source>
</evidence>
<sequence length="368" mass="39224">MTEDNQNLPELLQRAIRAGSAPAAVAAWGRMGENVSCEAQGVSTLFPERIGVSEETWFDLASLTKPLVTTTLGLLAFRSGIMSPTTKVRQVLDEVRGSDVGDLEVKDLLTHTGGLPAWLPLYCLAESRLELLPSRLGGIRLESRPGEKVVYSCVGFVILGMMLARIADQDLGSLFQREVLKVLGLEGELGFRTDLATHSLAGGNAQSAIETSLIRNLGFDERWLPPTGHGLPDDGNARFLGDVSGNAGLFGTARGTVALASEYLPGGGLLLSAEEAAEATALRTQGLEQGRGWGWQLASTPGCSAGQTLSEEAFGHTGFTGVSVWCDPQTMNVFALLTNRNHPAQRGNDLHPLRRVFHRLAAGAVPQT</sequence>
<organism evidence="3 4">
    <name type="scientific">Candidatus Sulfomarinibacter kjeldsenii</name>
    <dbReference type="NCBI Taxonomy" id="2885994"/>
    <lineage>
        <taxon>Bacteria</taxon>
        <taxon>Pseudomonadati</taxon>
        <taxon>Acidobacteriota</taxon>
        <taxon>Thermoanaerobaculia</taxon>
        <taxon>Thermoanaerobaculales</taxon>
        <taxon>Candidatus Sulfomarinibacteraceae</taxon>
        <taxon>Candidatus Sulfomarinibacter</taxon>
    </lineage>
</organism>
<name>A0A8J6Y563_9BACT</name>
<evidence type="ECO:0000256" key="1">
    <source>
        <dbReference type="ARBA" id="ARBA00022801"/>
    </source>
</evidence>
<keyword evidence="1" id="KW-0378">Hydrolase</keyword>
<feature type="domain" description="Beta-lactamase-related" evidence="2">
    <location>
        <begin position="13"/>
        <end position="354"/>
    </location>
</feature>
<dbReference type="AlphaFoldDB" id="A0A8J6Y563"/>
<proteinExistence type="predicted"/>
<dbReference type="InterPro" id="IPR012338">
    <property type="entry name" value="Beta-lactam/transpept-like"/>
</dbReference>
<dbReference type="Gene3D" id="3.40.710.10">
    <property type="entry name" value="DD-peptidase/beta-lactamase superfamily"/>
    <property type="match status" value="1"/>
</dbReference>
<accession>A0A8J6Y563</accession>
<gene>
    <name evidence="3" type="ORF">IFJ97_04800</name>
</gene>
<dbReference type="GO" id="GO:0016787">
    <property type="term" value="F:hydrolase activity"/>
    <property type="evidence" value="ECO:0007669"/>
    <property type="project" value="UniProtKB-KW"/>
</dbReference>
<protein>
    <submittedName>
        <fullName evidence="3">Beta-lactamase family protein</fullName>
    </submittedName>
</protein>
<dbReference type="EMBL" id="JACXWA010000079">
    <property type="protein sequence ID" value="MBD3870660.1"/>
    <property type="molecule type" value="Genomic_DNA"/>
</dbReference>
<reference evidence="3 4" key="1">
    <citation type="submission" date="2020-08" db="EMBL/GenBank/DDBJ databases">
        <title>Acidobacteriota in marine sediments use diverse sulfur dissimilation pathways.</title>
        <authorList>
            <person name="Wasmund K."/>
        </authorList>
    </citation>
    <scope>NUCLEOTIDE SEQUENCE [LARGE SCALE GENOMIC DNA]</scope>
    <source>
        <strain evidence="3">MAG AM3-A</strain>
    </source>
</reference>
<dbReference type="PANTHER" id="PTHR43283">
    <property type="entry name" value="BETA-LACTAMASE-RELATED"/>
    <property type="match status" value="1"/>
</dbReference>
<dbReference type="Proteomes" id="UP000598633">
    <property type="component" value="Unassembled WGS sequence"/>
</dbReference>
<evidence type="ECO:0000313" key="3">
    <source>
        <dbReference type="EMBL" id="MBD3870660.1"/>
    </source>
</evidence>
<evidence type="ECO:0000313" key="4">
    <source>
        <dbReference type="Proteomes" id="UP000598633"/>
    </source>
</evidence>
<dbReference type="Pfam" id="PF00144">
    <property type="entry name" value="Beta-lactamase"/>
    <property type="match status" value="1"/>
</dbReference>
<dbReference type="SUPFAM" id="SSF56601">
    <property type="entry name" value="beta-lactamase/transpeptidase-like"/>
    <property type="match status" value="1"/>
</dbReference>
<comment type="caution">
    <text evidence="3">The sequence shown here is derived from an EMBL/GenBank/DDBJ whole genome shotgun (WGS) entry which is preliminary data.</text>
</comment>
<dbReference type="PANTHER" id="PTHR43283:SF11">
    <property type="entry name" value="BETA-LACTAMASE-RELATED DOMAIN-CONTAINING PROTEIN"/>
    <property type="match status" value="1"/>
</dbReference>
<dbReference type="InterPro" id="IPR050789">
    <property type="entry name" value="Diverse_Enzym_Activities"/>
</dbReference>